<keyword evidence="3" id="KW-0560">Oxidoreductase</keyword>
<comment type="caution">
    <text evidence="5">The sequence shown here is derived from an EMBL/GenBank/DDBJ whole genome shotgun (WGS) entry which is preliminary data.</text>
</comment>
<dbReference type="VEuPathDB" id="FungiDB:EMCG_00885"/>
<dbReference type="PANTHER" id="PTHR44229">
    <property type="entry name" value="15-HYDROXYPROSTAGLANDIN DEHYDROGENASE [NAD(+)]"/>
    <property type="match status" value="1"/>
</dbReference>
<evidence type="ECO:0000256" key="2">
    <source>
        <dbReference type="ARBA" id="ARBA00022857"/>
    </source>
</evidence>
<evidence type="ECO:0000313" key="6">
    <source>
        <dbReference type="Proteomes" id="UP000034164"/>
    </source>
</evidence>
<dbReference type="PANTHER" id="PTHR44229:SF4">
    <property type="entry name" value="15-HYDROXYPROSTAGLANDIN DEHYDROGENASE [NAD(+)]"/>
    <property type="match status" value="1"/>
</dbReference>
<dbReference type="InterPro" id="IPR020904">
    <property type="entry name" value="Sc_DH/Rdtase_CS"/>
</dbReference>
<evidence type="ECO:0000313" key="5">
    <source>
        <dbReference type="EMBL" id="KKZ59020.1"/>
    </source>
</evidence>
<dbReference type="GO" id="GO:0016616">
    <property type="term" value="F:oxidoreductase activity, acting on the CH-OH group of donors, NAD or NADP as acceptor"/>
    <property type="evidence" value="ECO:0007669"/>
    <property type="project" value="TreeGrafter"/>
</dbReference>
<evidence type="ECO:0000256" key="4">
    <source>
        <dbReference type="RuleBase" id="RU000363"/>
    </source>
</evidence>
<protein>
    <submittedName>
        <fullName evidence="5">3-hydroxybutyrate dehydrogenase</fullName>
    </submittedName>
</protein>
<sequence length="332" mass="36166">MAQSVKGKTAIVTGAGSGKSQVPKSLTIYSNDNGKYKGINLCFVRLLLQNGCNCLLADLALRPEAQATVDQYSISSPRAIFQQTDVTEWSQLDRMFEVAEKEFGQVDIVCPGAGVFEPPSSSFWYPPGSPESRDSPFGSRYSALDINLTHPIRTTQLAISRFANSKTPKSIVHISSIAGQGTTLLTPIYSATKHAINGFVRSLAKLDQIGIRVTAVAPGFIKTPLWTEHLDKMKTLDESKDVWVTPEEVAEVMLALVERDQVNEMMLSDSKEAGRIIKIGAGTILEVSKTVRAVSAFNDSGPLGRAGNSMLSPEETEEEFLRLVQSRSWGKP</sequence>
<dbReference type="Proteomes" id="UP000034164">
    <property type="component" value="Unassembled WGS sequence"/>
</dbReference>
<dbReference type="PRINTS" id="PR00080">
    <property type="entry name" value="SDRFAMILY"/>
</dbReference>
<gene>
    <name evidence="5" type="ORF">EMCG_00885</name>
</gene>
<dbReference type="PROSITE" id="PS00061">
    <property type="entry name" value="ADH_SHORT"/>
    <property type="match status" value="1"/>
</dbReference>
<evidence type="ECO:0000256" key="1">
    <source>
        <dbReference type="ARBA" id="ARBA00006484"/>
    </source>
</evidence>
<dbReference type="SUPFAM" id="SSF51735">
    <property type="entry name" value="NAD(P)-binding Rossmann-fold domains"/>
    <property type="match status" value="1"/>
</dbReference>
<reference evidence="6" key="1">
    <citation type="journal article" date="2015" name="PLoS Genet.">
        <title>The dynamic genome and transcriptome of the human fungal pathogen Blastomyces and close relative Emmonsia.</title>
        <authorList>
            <person name="Munoz J.F."/>
            <person name="Gauthier G.M."/>
            <person name="Desjardins C.A."/>
            <person name="Gallo J.E."/>
            <person name="Holder J."/>
            <person name="Sullivan T.D."/>
            <person name="Marty A.J."/>
            <person name="Carmen J.C."/>
            <person name="Chen Z."/>
            <person name="Ding L."/>
            <person name="Gujja S."/>
            <person name="Magrini V."/>
            <person name="Misas E."/>
            <person name="Mitreva M."/>
            <person name="Priest M."/>
            <person name="Saif S."/>
            <person name="Whiston E.A."/>
            <person name="Young S."/>
            <person name="Zeng Q."/>
            <person name="Goldman W.E."/>
            <person name="Mardis E.R."/>
            <person name="Taylor J.W."/>
            <person name="McEwen J.G."/>
            <person name="Clay O.K."/>
            <person name="Klein B.S."/>
            <person name="Cuomo C.A."/>
        </authorList>
    </citation>
    <scope>NUCLEOTIDE SEQUENCE [LARGE SCALE GENOMIC DNA]</scope>
    <source>
        <strain evidence="6">UAMH 3008</strain>
    </source>
</reference>
<proteinExistence type="inferred from homology"/>
<dbReference type="Pfam" id="PF00106">
    <property type="entry name" value="adh_short"/>
    <property type="match status" value="1"/>
</dbReference>
<dbReference type="OrthoDB" id="5296at2759"/>
<organism evidence="5 6">
    <name type="scientific">[Emmonsia] crescens</name>
    <dbReference type="NCBI Taxonomy" id="73230"/>
    <lineage>
        <taxon>Eukaryota</taxon>
        <taxon>Fungi</taxon>
        <taxon>Dikarya</taxon>
        <taxon>Ascomycota</taxon>
        <taxon>Pezizomycotina</taxon>
        <taxon>Eurotiomycetes</taxon>
        <taxon>Eurotiomycetidae</taxon>
        <taxon>Onygenales</taxon>
        <taxon>Ajellomycetaceae</taxon>
        <taxon>Emergomyces</taxon>
    </lineage>
</organism>
<keyword evidence="2" id="KW-0521">NADP</keyword>
<dbReference type="GO" id="GO:0005737">
    <property type="term" value="C:cytoplasm"/>
    <property type="evidence" value="ECO:0007669"/>
    <property type="project" value="TreeGrafter"/>
</dbReference>
<dbReference type="InterPro" id="IPR002347">
    <property type="entry name" value="SDR_fam"/>
</dbReference>
<dbReference type="FunFam" id="3.40.50.720:FF:000643">
    <property type="entry name" value="Short chain dehydrogenase/reductase family oxidoreductase, putative"/>
    <property type="match status" value="1"/>
</dbReference>
<name>A0A0G2HNY4_9EURO</name>
<dbReference type="Gene3D" id="3.40.50.720">
    <property type="entry name" value="NAD(P)-binding Rossmann-like Domain"/>
    <property type="match status" value="1"/>
</dbReference>
<comment type="similarity">
    <text evidence="1 4">Belongs to the short-chain dehydrogenases/reductases (SDR) family.</text>
</comment>
<dbReference type="AlphaFoldDB" id="A0A0G2HNY4"/>
<accession>A0A0G2HNY4</accession>
<dbReference type="EMBL" id="LCZI01001691">
    <property type="protein sequence ID" value="KKZ59020.1"/>
    <property type="molecule type" value="Genomic_DNA"/>
</dbReference>
<evidence type="ECO:0000256" key="3">
    <source>
        <dbReference type="ARBA" id="ARBA00023002"/>
    </source>
</evidence>
<dbReference type="InterPro" id="IPR036291">
    <property type="entry name" value="NAD(P)-bd_dom_sf"/>
</dbReference>
<dbReference type="PRINTS" id="PR00081">
    <property type="entry name" value="GDHRDH"/>
</dbReference>